<dbReference type="Gene3D" id="3.40.220.10">
    <property type="entry name" value="Leucine Aminopeptidase, subunit E, domain 1"/>
    <property type="match status" value="1"/>
</dbReference>
<organism evidence="1 2">
    <name type="scientific">Nothobranchius furzeri</name>
    <name type="common">Turquoise killifish</name>
    <dbReference type="NCBI Taxonomy" id="105023"/>
    <lineage>
        <taxon>Eukaryota</taxon>
        <taxon>Metazoa</taxon>
        <taxon>Chordata</taxon>
        <taxon>Craniata</taxon>
        <taxon>Vertebrata</taxon>
        <taxon>Euteleostomi</taxon>
        <taxon>Actinopterygii</taxon>
        <taxon>Neopterygii</taxon>
        <taxon>Teleostei</taxon>
        <taxon>Neoteleostei</taxon>
        <taxon>Acanthomorphata</taxon>
        <taxon>Ovalentaria</taxon>
        <taxon>Atherinomorphae</taxon>
        <taxon>Cyprinodontiformes</taxon>
        <taxon>Nothobranchiidae</taxon>
        <taxon>Nothobranchius</taxon>
    </lineage>
</organism>
<name>A0A8C6KX94_NOTFU</name>
<evidence type="ECO:0000313" key="2">
    <source>
        <dbReference type="Proteomes" id="UP000694548"/>
    </source>
</evidence>
<dbReference type="Ensembl" id="ENSNFUT00015010811.1">
    <property type="protein sequence ID" value="ENSNFUP00015010293.1"/>
    <property type="gene ID" value="ENSNFUG00015005063.1"/>
</dbReference>
<dbReference type="AlphaFoldDB" id="A0A8C6KX94"/>
<keyword evidence="2" id="KW-1185">Reference proteome</keyword>
<sequence>MHRRCLNKIKNHIKILFMSHCDHYIRSVQTFKDKGQNCGSEPSRYQRNQKLDQKISVYSGDITMLEIDAIVNAGMCALLHGVCDYVYYVFLVWE</sequence>
<evidence type="ECO:0008006" key="3">
    <source>
        <dbReference type="Google" id="ProtNLM"/>
    </source>
</evidence>
<reference evidence="1" key="3">
    <citation type="submission" date="2025-09" db="UniProtKB">
        <authorList>
            <consortium name="Ensembl"/>
        </authorList>
    </citation>
    <scope>IDENTIFICATION</scope>
</reference>
<accession>A0A8C6KX94</accession>
<dbReference type="SUPFAM" id="SSF52949">
    <property type="entry name" value="Macro domain-like"/>
    <property type="match status" value="1"/>
</dbReference>
<proteinExistence type="predicted"/>
<evidence type="ECO:0000313" key="1">
    <source>
        <dbReference type="Ensembl" id="ENSNFUP00015010293.1"/>
    </source>
</evidence>
<reference evidence="1" key="2">
    <citation type="submission" date="2025-08" db="UniProtKB">
        <authorList>
            <consortium name="Ensembl"/>
        </authorList>
    </citation>
    <scope>IDENTIFICATION</scope>
</reference>
<reference evidence="1" key="1">
    <citation type="submission" date="2014-08" db="EMBL/GenBank/DDBJ databases">
        <authorList>
            <person name="Senf B."/>
            <person name="Petzold A."/>
            <person name="Downie B.R."/>
            <person name="Koch P."/>
            <person name="Platzer M."/>
        </authorList>
    </citation>
    <scope>NUCLEOTIDE SEQUENCE [LARGE SCALE GENOMIC DNA]</scope>
    <source>
        <strain evidence="1">GRZ</strain>
    </source>
</reference>
<protein>
    <recommendedName>
        <fullName evidence="3">Macro domain-containing protein</fullName>
    </recommendedName>
</protein>
<dbReference type="InterPro" id="IPR043472">
    <property type="entry name" value="Macro_dom-like"/>
</dbReference>
<dbReference type="Proteomes" id="UP000694548">
    <property type="component" value="Chromosome sgr01"/>
</dbReference>